<dbReference type="STRING" id="645134.A0A0L0HTP3"/>
<dbReference type="GO" id="GO:0006777">
    <property type="term" value="P:Mo-molybdopterin cofactor biosynthetic process"/>
    <property type="evidence" value="ECO:0007669"/>
    <property type="project" value="InterPro"/>
</dbReference>
<dbReference type="EMBL" id="KQ257450">
    <property type="protein sequence ID" value="KND04711.1"/>
    <property type="molecule type" value="Genomic_DNA"/>
</dbReference>
<proteinExistence type="predicted"/>
<reference evidence="1 2" key="1">
    <citation type="submission" date="2009-08" db="EMBL/GenBank/DDBJ databases">
        <title>The Genome Sequence of Spizellomyces punctatus strain DAOM BR117.</title>
        <authorList>
            <consortium name="The Broad Institute Genome Sequencing Platform"/>
            <person name="Russ C."/>
            <person name="Cuomo C."/>
            <person name="Shea T."/>
            <person name="Young S.K."/>
            <person name="Zeng Q."/>
            <person name="Koehrsen M."/>
            <person name="Haas B."/>
            <person name="Borodovsky M."/>
            <person name="Guigo R."/>
            <person name="Alvarado L."/>
            <person name="Berlin A."/>
            <person name="Bochicchio J."/>
            <person name="Borenstein D."/>
            <person name="Chapman S."/>
            <person name="Chen Z."/>
            <person name="Engels R."/>
            <person name="Freedman E."/>
            <person name="Gellesch M."/>
            <person name="Goldberg J."/>
            <person name="Griggs A."/>
            <person name="Gujja S."/>
            <person name="Heiman D."/>
            <person name="Hepburn T."/>
            <person name="Howarth C."/>
            <person name="Jen D."/>
            <person name="Larson L."/>
            <person name="Lewis B."/>
            <person name="Mehta T."/>
            <person name="Park D."/>
            <person name="Pearson M."/>
            <person name="Roberts A."/>
            <person name="Saif S."/>
            <person name="Shenoy N."/>
            <person name="Sisk P."/>
            <person name="Stolte C."/>
            <person name="Sykes S."/>
            <person name="Thomson T."/>
            <person name="Walk T."/>
            <person name="White J."/>
            <person name="Yandava C."/>
            <person name="Burger G."/>
            <person name="Gray M.W."/>
            <person name="Holland P.W.H."/>
            <person name="King N."/>
            <person name="Lang F.B.F."/>
            <person name="Roger A.J."/>
            <person name="Ruiz-Trillo I."/>
            <person name="Lander E."/>
            <person name="Nusbaum C."/>
        </authorList>
    </citation>
    <scope>NUCLEOTIDE SEQUENCE [LARGE SCALE GENOMIC DNA]</scope>
    <source>
        <strain evidence="1 2">DAOM BR117</strain>
    </source>
</reference>
<dbReference type="RefSeq" id="XP_016612750.1">
    <property type="nucleotide sequence ID" value="XM_016748747.1"/>
</dbReference>
<protein>
    <submittedName>
        <fullName evidence="1">Uncharacterized protein</fullName>
    </submittedName>
</protein>
<dbReference type="Pfam" id="PF02391">
    <property type="entry name" value="MoaE"/>
    <property type="match status" value="1"/>
</dbReference>
<dbReference type="OrthoDB" id="5531344at2759"/>
<dbReference type="Proteomes" id="UP000053201">
    <property type="component" value="Unassembled WGS sequence"/>
</dbReference>
<dbReference type="OMA" id="WKHQFFA"/>
<dbReference type="Gene3D" id="3.90.1170.40">
    <property type="entry name" value="Molybdopterin biosynthesis MoaE subunit"/>
    <property type="match status" value="1"/>
</dbReference>
<accession>A0A0L0HTP3</accession>
<dbReference type="SUPFAM" id="SSF54690">
    <property type="entry name" value="Molybdopterin synthase subunit MoaE"/>
    <property type="match status" value="1"/>
</dbReference>
<sequence length="175" mass="19308">MSNMTSAPGSKSLGDIKQTAIEDSKHYVYITADPLNLVPLVDFVRSDEAGAVATFSGTTRNTFTVKGTTKKVLHLTYEAYIPMALSQLHRILEQAHVLYPSLIRTAVAHRLGLVPIGQESVLITASSPHRKDALDAASWIIDELKRKVPIWKREEYADGSVWKENAECNWSGGTN</sequence>
<gene>
    <name evidence="1" type="ORF">SPPG_00420</name>
</gene>
<dbReference type="CDD" id="cd00756">
    <property type="entry name" value="MoaE"/>
    <property type="match status" value="1"/>
</dbReference>
<dbReference type="VEuPathDB" id="FungiDB:SPPG_00420"/>
<dbReference type="eggNOG" id="KOG3307">
    <property type="taxonomic scope" value="Eukaryota"/>
</dbReference>
<evidence type="ECO:0000313" key="1">
    <source>
        <dbReference type="EMBL" id="KND04711.1"/>
    </source>
</evidence>
<dbReference type="PANTHER" id="PTHR23404">
    <property type="entry name" value="MOLYBDOPTERIN SYNTHASE RELATED"/>
    <property type="match status" value="1"/>
</dbReference>
<name>A0A0L0HTP3_SPIPD</name>
<organism evidence="1 2">
    <name type="scientific">Spizellomyces punctatus (strain DAOM BR117)</name>
    <dbReference type="NCBI Taxonomy" id="645134"/>
    <lineage>
        <taxon>Eukaryota</taxon>
        <taxon>Fungi</taxon>
        <taxon>Fungi incertae sedis</taxon>
        <taxon>Chytridiomycota</taxon>
        <taxon>Chytridiomycota incertae sedis</taxon>
        <taxon>Chytridiomycetes</taxon>
        <taxon>Spizellomycetales</taxon>
        <taxon>Spizellomycetaceae</taxon>
        <taxon>Spizellomyces</taxon>
    </lineage>
</organism>
<dbReference type="InterPro" id="IPR003448">
    <property type="entry name" value="Mopterin_biosynth_MoaE"/>
</dbReference>
<dbReference type="AlphaFoldDB" id="A0A0L0HTP3"/>
<dbReference type="GeneID" id="27684148"/>
<keyword evidence="2" id="KW-1185">Reference proteome</keyword>
<evidence type="ECO:0000313" key="2">
    <source>
        <dbReference type="Proteomes" id="UP000053201"/>
    </source>
</evidence>
<dbReference type="InterPro" id="IPR036563">
    <property type="entry name" value="MoaE_sf"/>
</dbReference>
<dbReference type="InParanoid" id="A0A0L0HTP3"/>